<accession>A0ABX9B2B5</accession>
<protein>
    <submittedName>
        <fullName evidence="2">Uncharacterized protein</fullName>
    </submittedName>
</protein>
<dbReference type="RefSeq" id="WP_028690329.1">
    <property type="nucleotide sequence ID" value="NZ_CP081966.1"/>
</dbReference>
<gene>
    <name evidence="2" type="ORF">K5H97_26135</name>
</gene>
<name>A0ABX9B2B5_9PSED</name>
<dbReference type="Proteomes" id="UP000825591">
    <property type="component" value="Chromosome"/>
</dbReference>
<feature type="transmembrane region" description="Helical" evidence="1">
    <location>
        <begin position="12"/>
        <end position="36"/>
    </location>
</feature>
<keyword evidence="3" id="KW-1185">Reference proteome</keyword>
<reference evidence="2 3" key="1">
    <citation type="submission" date="2021-08" db="EMBL/GenBank/DDBJ databases">
        <title>Bactericidal Effect of Pseudomonas oryziphila sp. nov., a novel Pseudomonas Species Against Xanthomonas oryzae Reduces Disease Severity of Bacterial Leaf Streak of Rice.</title>
        <authorList>
            <person name="Yang R."/>
            <person name="Li S."/>
            <person name="Li Y."/>
            <person name="Yan Y."/>
            <person name="Fang Y."/>
            <person name="Zou L."/>
            <person name="Chen G."/>
        </authorList>
    </citation>
    <scope>NUCLEOTIDE SEQUENCE [LARGE SCALE GENOMIC DNA]</scope>
    <source>
        <strain evidence="2 3">DSM 17497</strain>
    </source>
</reference>
<proteinExistence type="predicted"/>
<keyword evidence="1" id="KW-0812">Transmembrane</keyword>
<dbReference type="EMBL" id="CP081966">
    <property type="protein sequence ID" value="QZP26225.1"/>
    <property type="molecule type" value="Genomic_DNA"/>
</dbReference>
<organism evidence="2 3">
    <name type="scientific">Pseudomonas mosselii</name>
    <dbReference type="NCBI Taxonomy" id="78327"/>
    <lineage>
        <taxon>Bacteria</taxon>
        <taxon>Pseudomonadati</taxon>
        <taxon>Pseudomonadota</taxon>
        <taxon>Gammaproteobacteria</taxon>
        <taxon>Pseudomonadales</taxon>
        <taxon>Pseudomonadaceae</taxon>
        <taxon>Pseudomonas</taxon>
    </lineage>
</organism>
<sequence>MFEKVALRTGKTLYALAIGTGALWLAWLCLVNLPLWAALLTFCLALPVLALVATPIAAGGALLIGLATGLLAAIAGSVARRPQRGD</sequence>
<keyword evidence="1" id="KW-0472">Membrane</keyword>
<evidence type="ECO:0000313" key="2">
    <source>
        <dbReference type="EMBL" id="QZP26225.1"/>
    </source>
</evidence>
<keyword evidence="1" id="KW-1133">Transmembrane helix</keyword>
<feature type="transmembrane region" description="Helical" evidence="1">
    <location>
        <begin position="48"/>
        <end position="74"/>
    </location>
</feature>
<evidence type="ECO:0000256" key="1">
    <source>
        <dbReference type="SAM" id="Phobius"/>
    </source>
</evidence>
<evidence type="ECO:0000313" key="3">
    <source>
        <dbReference type="Proteomes" id="UP000825591"/>
    </source>
</evidence>